<dbReference type="InterPro" id="IPR002725">
    <property type="entry name" value="YgjP-like_metallopeptidase"/>
</dbReference>
<dbReference type="InterPro" id="IPR053136">
    <property type="entry name" value="UTP_pyrophosphatase-like"/>
</dbReference>
<reference evidence="2 3" key="1">
    <citation type="submission" date="2020-08" db="EMBL/GenBank/DDBJ databases">
        <title>Genomic Encyclopedia of Type Strains, Phase IV (KMG-IV): sequencing the most valuable type-strain genomes for metagenomic binning, comparative biology and taxonomic classification.</title>
        <authorList>
            <person name="Goeker M."/>
        </authorList>
    </citation>
    <scope>NUCLEOTIDE SEQUENCE [LARGE SCALE GENOMIC DNA]</scope>
    <source>
        <strain evidence="2 3">DSM 18233</strain>
    </source>
</reference>
<dbReference type="RefSeq" id="WP_184102756.1">
    <property type="nucleotide sequence ID" value="NZ_JACHHN010000009.1"/>
</dbReference>
<gene>
    <name evidence="2" type="ORF">HNQ50_003864</name>
</gene>
<dbReference type="Proteomes" id="UP000543030">
    <property type="component" value="Unassembled WGS sequence"/>
</dbReference>
<protein>
    <recommendedName>
        <fullName evidence="1">YgjP-like metallopeptidase domain-containing protein</fullName>
    </recommendedName>
</protein>
<dbReference type="AlphaFoldDB" id="A0A840RKW4"/>
<feature type="domain" description="YgjP-like metallopeptidase" evidence="1">
    <location>
        <begin position="25"/>
        <end position="225"/>
    </location>
</feature>
<sequence>MGTQKLELADGEVLEYVLTRSARRRSIGLKIDHSGLTLIIPARATIADAERAIRAKIAWIRGHLTRLKSLPPPPPALLHNGAAIQWLGQPCRIAAPAPRSKLTDNILALASKAESPEAVRDAFIRFSRSTARIYFAQRAAHFAPNMQVNPRRILLTSASTRWGSCTAAGDVRIHWRLMQAPPAVIDYVIVHELAHLKEMNHSPRFWAEVEKMMPDWKNHRQWLRQYGATLHG</sequence>
<evidence type="ECO:0000313" key="2">
    <source>
        <dbReference type="EMBL" id="MBB5193110.1"/>
    </source>
</evidence>
<evidence type="ECO:0000259" key="1">
    <source>
        <dbReference type="Pfam" id="PF01863"/>
    </source>
</evidence>
<accession>A0A840RKW4</accession>
<dbReference type="PANTHER" id="PTHR30399">
    <property type="entry name" value="UNCHARACTERIZED PROTEIN YGJP"/>
    <property type="match status" value="1"/>
</dbReference>
<name>A0A840RKW4_9NEIS</name>
<comment type="caution">
    <text evidence="2">The sequence shown here is derived from an EMBL/GenBank/DDBJ whole genome shotgun (WGS) entry which is preliminary data.</text>
</comment>
<dbReference type="EMBL" id="JACHHN010000009">
    <property type="protein sequence ID" value="MBB5193110.1"/>
    <property type="molecule type" value="Genomic_DNA"/>
</dbReference>
<organism evidence="2 3">
    <name type="scientific">Silvimonas terrae</name>
    <dbReference type="NCBI Taxonomy" id="300266"/>
    <lineage>
        <taxon>Bacteria</taxon>
        <taxon>Pseudomonadati</taxon>
        <taxon>Pseudomonadota</taxon>
        <taxon>Betaproteobacteria</taxon>
        <taxon>Neisseriales</taxon>
        <taxon>Chitinibacteraceae</taxon>
        <taxon>Silvimonas</taxon>
    </lineage>
</organism>
<dbReference type="CDD" id="cd07344">
    <property type="entry name" value="M48_yhfN_like"/>
    <property type="match status" value="1"/>
</dbReference>
<dbReference type="PANTHER" id="PTHR30399:SF1">
    <property type="entry name" value="UTP PYROPHOSPHATASE"/>
    <property type="match status" value="1"/>
</dbReference>
<keyword evidence="3" id="KW-1185">Reference proteome</keyword>
<dbReference type="Pfam" id="PF01863">
    <property type="entry name" value="YgjP-like"/>
    <property type="match status" value="1"/>
</dbReference>
<evidence type="ECO:0000313" key="3">
    <source>
        <dbReference type="Proteomes" id="UP000543030"/>
    </source>
</evidence>
<proteinExistence type="predicted"/>
<dbReference type="Gene3D" id="3.30.2010.10">
    <property type="entry name" value="Metalloproteases ('zincins'), catalytic domain"/>
    <property type="match status" value="1"/>
</dbReference>